<dbReference type="InterPro" id="IPR002843">
    <property type="entry name" value="ATPase_V0-cplx_csu/dsu"/>
</dbReference>
<dbReference type="InterPro" id="IPR036079">
    <property type="entry name" value="ATPase_csu/dsu_sf"/>
</dbReference>
<evidence type="ECO:0000256" key="3">
    <source>
        <dbReference type="SAM" id="Phobius"/>
    </source>
</evidence>
<dbReference type="InterPro" id="IPR050873">
    <property type="entry name" value="V-ATPase_V0D/AC39_subunit"/>
</dbReference>
<feature type="transmembrane region" description="Helical" evidence="3">
    <location>
        <begin position="310"/>
        <end position="327"/>
    </location>
</feature>
<evidence type="ECO:0000313" key="5">
    <source>
        <dbReference type="Proteomes" id="UP001431776"/>
    </source>
</evidence>
<dbReference type="Proteomes" id="UP001431776">
    <property type="component" value="Unassembled WGS sequence"/>
</dbReference>
<evidence type="ECO:0000313" key="4">
    <source>
        <dbReference type="EMBL" id="MDI6450329.1"/>
    </source>
</evidence>
<dbReference type="InterPro" id="IPR044911">
    <property type="entry name" value="V-type_ATPase_csu/dsu_dom_3"/>
</dbReference>
<dbReference type="RefSeq" id="WP_349245737.1">
    <property type="nucleotide sequence ID" value="NZ_JASCXX010000018.1"/>
</dbReference>
<dbReference type="GO" id="GO:0046961">
    <property type="term" value="F:proton-transporting ATPase activity, rotational mechanism"/>
    <property type="evidence" value="ECO:0007669"/>
    <property type="project" value="InterPro"/>
</dbReference>
<keyword evidence="3" id="KW-0472">Membrane</keyword>
<dbReference type="Pfam" id="PF01992">
    <property type="entry name" value="vATP-synt_AC39"/>
    <property type="match status" value="1"/>
</dbReference>
<keyword evidence="5" id="KW-1185">Reference proteome</keyword>
<keyword evidence="3" id="KW-1133">Transmembrane helix</keyword>
<dbReference type="AlphaFoldDB" id="A0AAW6U1F0"/>
<protein>
    <submittedName>
        <fullName evidence="4">V-type ATPase subunit</fullName>
    </submittedName>
</protein>
<reference evidence="4" key="1">
    <citation type="submission" date="2023-05" db="EMBL/GenBank/DDBJ databases">
        <title>Anaerotaeda fermentans gen. nov., sp. nov., a novel anaerobic planctomycete of the new family within the order Sedimentisphaerales isolated from Taman Peninsula, Russia.</title>
        <authorList>
            <person name="Khomyakova M.A."/>
            <person name="Merkel A.Y."/>
            <person name="Slobodkin A.I."/>
        </authorList>
    </citation>
    <scope>NUCLEOTIDE SEQUENCE</scope>
    <source>
        <strain evidence="4">M17dextr</strain>
    </source>
</reference>
<sequence length="355" mass="40362">MAGVLTKYSFINAKLRARISQILPDEVFHQLGQAASVDAALALLRDTPYAHLEEVYNTSGDLRLAELELLKSEIELYRNIRQYLHESSMPLVDTLLLRFEIDNVKNAIRIYFDRKIRGRLDESAAHYILYEPIHRPIPMDLIVNAQSFDEIAGVCRGTPYRAIVEKYGPIVESDGSLFRMEVAFDHLYYGRLTAAIQGLTRDDREIAVRLIGVEIDLLNISWIIRFKRFYDLPLDVIEAALIPGGFHLNRSTVEELYRAQNVTPVLQKFVVGTYPGLSALLASQASDSTSRLTLISHILEEIRRHEVQRILAGYPFTIGIILAYFLLKADEMKKVRTILNAKHLGRPLEGIESVL</sequence>
<dbReference type="EMBL" id="JASCXX010000018">
    <property type="protein sequence ID" value="MDI6450329.1"/>
    <property type="molecule type" value="Genomic_DNA"/>
</dbReference>
<gene>
    <name evidence="4" type="ORF">QJ522_14810</name>
</gene>
<evidence type="ECO:0000256" key="2">
    <source>
        <dbReference type="ARBA" id="ARBA00023065"/>
    </source>
</evidence>
<dbReference type="PANTHER" id="PTHR38682:SF1">
    <property type="entry name" value="V-TYPE ATP SYNTHASE SUBUNIT C"/>
    <property type="match status" value="1"/>
</dbReference>
<keyword evidence="3" id="KW-0812">Transmembrane</keyword>
<keyword evidence="2" id="KW-0406">Ion transport</keyword>
<dbReference type="Gene3D" id="1.10.132.50">
    <property type="entry name" value="ATP synthase (C/AC39) subunit, domain 3"/>
    <property type="match status" value="3"/>
</dbReference>
<dbReference type="SUPFAM" id="SSF103486">
    <property type="entry name" value="V-type ATP synthase subunit C"/>
    <property type="match status" value="1"/>
</dbReference>
<proteinExistence type="predicted"/>
<evidence type="ECO:0000256" key="1">
    <source>
        <dbReference type="ARBA" id="ARBA00022448"/>
    </source>
</evidence>
<name>A0AAW6U1F0_9BACT</name>
<organism evidence="4 5">
    <name type="scientific">Anaerobaca lacustris</name>
    <dbReference type="NCBI Taxonomy" id="3044600"/>
    <lineage>
        <taxon>Bacteria</taxon>
        <taxon>Pseudomonadati</taxon>
        <taxon>Planctomycetota</taxon>
        <taxon>Phycisphaerae</taxon>
        <taxon>Sedimentisphaerales</taxon>
        <taxon>Anaerobacaceae</taxon>
        <taxon>Anaerobaca</taxon>
    </lineage>
</organism>
<accession>A0AAW6U1F0</accession>
<comment type="caution">
    <text evidence="4">The sequence shown here is derived from an EMBL/GenBank/DDBJ whole genome shotgun (WGS) entry which is preliminary data.</text>
</comment>
<keyword evidence="1" id="KW-0813">Transport</keyword>
<dbReference type="PANTHER" id="PTHR38682">
    <property type="entry name" value="V-TYPE ATP SYNTHASE SUBUNIT C"/>
    <property type="match status" value="1"/>
</dbReference>